<dbReference type="OrthoDB" id="426718at2759"/>
<dbReference type="PANTHER" id="PTHR46640:SF3">
    <property type="entry name" value="LIPASE LIH1-RELATED"/>
    <property type="match status" value="1"/>
</dbReference>
<reference evidence="4" key="1">
    <citation type="journal article" date="2020" name="Stud. Mycol.">
        <title>101 Dothideomycetes genomes: a test case for predicting lifestyles and emergence of pathogens.</title>
        <authorList>
            <person name="Haridas S."/>
            <person name="Albert R."/>
            <person name="Binder M."/>
            <person name="Bloem J."/>
            <person name="Labutti K."/>
            <person name="Salamov A."/>
            <person name="Andreopoulos B."/>
            <person name="Baker S."/>
            <person name="Barry K."/>
            <person name="Bills G."/>
            <person name="Bluhm B."/>
            <person name="Cannon C."/>
            <person name="Castanera R."/>
            <person name="Culley D."/>
            <person name="Daum C."/>
            <person name="Ezra D."/>
            <person name="Gonzalez J."/>
            <person name="Henrissat B."/>
            <person name="Kuo A."/>
            <person name="Liang C."/>
            <person name="Lipzen A."/>
            <person name="Lutzoni F."/>
            <person name="Magnuson J."/>
            <person name="Mondo S."/>
            <person name="Nolan M."/>
            <person name="Ohm R."/>
            <person name="Pangilinan J."/>
            <person name="Park H.-J."/>
            <person name="Ramirez L."/>
            <person name="Alfaro M."/>
            <person name="Sun H."/>
            <person name="Tritt A."/>
            <person name="Yoshinaga Y."/>
            <person name="Zwiers L.-H."/>
            <person name="Turgeon B."/>
            <person name="Goodwin S."/>
            <person name="Spatafora J."/>
            <person name="Crous P."/>
            <person name="Grigoriev I."/>
        </authorList>
    </citation>
    <scope>NUCLEOTIDE SEQUENCE</scope>
    <source>
        <strain evidence="4">CBS 473.64</strain>
    </source>
</reference>
<dbReference type="GO" id="GO:0006629">
    <property type="term" value="P:lipid metabolic process"/>
    <property type="evidence" value="ECO:0007669"/>
    <property type="project" value="InterPro"/>
</dbReference>
<dbReference type="Gene3D" id="3.40.50.1820">
    <property type="entry name" value="alpha/beta hydrolase"/>
    <property type="match status" value="1"/>
</dbReference>
<evidence type="ECO:0000313" key="4">
    <source>
        <dbReference type="EMBL" id="KAF2637561.1"/>
    </source>
</evidence>
<accession>A0A6A6RSE9</accession>
<dbReference type="EMBL" id="MU006793">
    <property type="protein sequence ID" value="KAF2637561.1"/>
    <property type="molecule type" value="Genomic_DNA"/>
</dbReference>
<dbReference type="SUPFAM" id="SSF53474">
    <property type="entry name" value="alpha/beta-Hydrolases"/>
    <property type="match status" value="1"/>
</dbReference>
<proteinExistence type="predicted"/>
<organism evidence="4 5">
    <name type="scientific">Massarina eburnea CBS 473.64</name>
    <dbReference type="NCBI Taxonomy" id="1395130"/>
    <lineage>
        <taxon>Eukaryota</taxon>
        <taxon>Fungi</taxon>
        <taxon>Dikarya</taxon>
        <taxon>Ascomycota</taxon>
        <taxon>Pezizomycotina</taxon>
        <taxon>Dothideomycetes</taxon>
        <taxon>Pleosporomycetidae</taxon>
        <taxon>Pleosporales</taxon>
        <taxon>Massarineae</taxon>
        <taxon>Massarinaceae</taxon>
        <taxon>Massarina</taxon>
    </lineage>
</organism>
<evidence type="ECO:0000256" key="2">
    <source>
        <dbReference type="SAM" id="SignalP"/>
    </source>
</evidence>
<dbReference type="InterPro" id="IPR051299">
    <property type="entry name" value="AB_hydrolase_lip/est"/>
</dbReference>
<dbReference type="Pfam" id="PF01764">
    <property type="entry name" value="Lipase_3"/>
    <property type="match status" value="1"/>
</dbReference>
<protein>
    <recommendedName>
        <fullName evidence="3">Fungal lipase-type domain-containing protein</fullName>
    </recommendedName>
</protein>
<feature type="chain" id="PRO_5025590408" description="Fungal lipase-type domain-containing protein" evidence="2">
    <location>
        <begin position="21"/>
        <end position="300"/>
    </location>
</feature>
<dbReference type="PANTHER" id="PTHR46640">
    <property type="entry name" value="TRIACYLGLYCEROL LIPASE, PUTATIVE (AFU_ORTHOLOGUE AFUA_6G06510)-RELATED"/>
    <property type="match status" value="1"/>
</dbReference>
<dbReference type="AlphaFoldDB" id="A0A6A6RSE9"/>
<name>A0A6A6RSE9_9PLEO</name>
<dbReference type="Proteomes" id="UP000799753">
    <property type="component" value="Unassembled WGS sequence"/>
</dbReference>
<dbReference type="InterPro" id="IPR002921">
    <property type="entry name" value="Fungal_lipase-type"/>
</dbReference>
<keyword evidence="1" id="KW-0378">Hydrolase</keyword>
<dbReference type="CDD" id="cd00519">
    <property type="entry name" value="Lipase_3"/>
    <property type="match status" value="1"/>
</dbReference>
<feature type="signal peptide" evidence="2">
    <location>
        <begin position="1"/>
        <end position="20"/>
    </location>
</feature>
<dbReference type="GO" id="GO:0016787">
    <property type="term" value="F:hydrolase activity"/>
    <property type="evidence" value="ECO:0007669"/>
    <property type="project" value="UniProtKB-KW"/>
</dbReference>
<evidence type="ECO:0000313" key="5">
    <source>
        <dbReference type="Proteomes" id="UP000799753"/>
    </source>
</evidence>
<gene>
    <name evidence="4" type="ORF">P280DRAFT_433414</name>
</gene>
<keyword evidence="2" id="KW-0732">Signal</keyword>
<dbReference type="InterPro" id="IPR029058">
    <property type="entry name" value="AB_hydrolase_fold"/>
</dbReference>
<sequence>MSSLIRYLTLGLAATSAVIAAPAVVKERETGTAIDQDLYDRFVLYSQFAAATFCDHNTNSTGDKLTCETGNCPLVESSDTKTVLEFSDGGITDATGYVATDATRKIIVVAFRGSISANNWLADTVVVPVSVDLCDGCKAFSGAWAFYAEVRSKIVEAVTAATKANPDYRLIITGHSIGAGITGFAAAEFRKLGYGTDVYAYGPPRVGNTELADYLNTHLPDNSLNHMINHADFFFNLPPGYSNVYPEYYIDTPGSRDEVLITDIKKFDNGSGHLDKLPDNMVGHVHYFQTIRQCQPNIPF</sequence>
<feature type="domain" description="Fungal lipase-type" evidence="3">
    <location>
        <begin position="108"/>
        <end position="239"/>
    </location>
</feature>
<evidence type="ECO:0000256" key="1">
    <source>
        <dbReference type="ARBA" id="ARBA00022801"/>
    </source>
</evidence>
<keyword evidence="5" id="KW-1185">Reference proteome</keyword>
<evidence type="ECO:0000259" key="3">
    <source>
        <dbReference type="Pfam" id="PF01764"/>
    </source>
</evidence>